<sequence>MASRSRSQCEKSFQRWSPLAKTSLSQPGLCDPGSAPPLDPEPHQAKPPIPKVRKAGPSNGIRRSQFSSTNPGGHRTLSPGQLHQAAPGLIRRHSPSQRALR</sequence>
<gene>
    <name evidence="2" type="ORF">NDU88_008044</name>
</gene>
<keyword evidence="3" id="KW-1185">Reference proteome</keyword>
<evidence type="ECO:0000256" key="1">
    <source>
        <dbReference type="SAM" id="MobiDB-lite"/>
    </source>
</evidence>
<feature type="compositionally biased region" description="Basic residues" evidence="1">
    <location>
        <begin position="90"/>
        <end position="101"/>
    </location>
</feature>
<protein>
    <submittedName>
        <fullName evidence="2">Uncharacterized protein</fullName>
    </submittedName>
</protein>
<evidence type="ECO:0000313" key="3">
    <source>
        <dbReference type="Proteomes" id="UP001066276"/>
    </source>
</evidence>
<dbReference type="AlphaFoldDB" id="A0AAV7PT73"/>
<name>A0AAV7PT73_PLEWA</name>
<organism evidence="2 3">
    <name type="scientific">Pleurodeles waltl</name>
    <name type="common">Iberian ribbed newt</name>
    <dbReference type="NCBI Taxonomy" id="8319"/>
    <lineage>
        <taxon>Eukaryota</taxon>
        <taxon>Metazoa</taxon>
        <taxon>Chordata</taxon>
        <taxon>Craniata</taxon>
        <taxon>Vertebrata</taxon>
        <taxon>Euteleostomi</taxon>
        <taxon>Amphibia</taxon>
        <taxon>Batrachia</taxon>
        <taxon>Caudata</taxon>
        <taxon>Salamandroidea</taxon>
        <taxon>Salamandridae</taxon>
        <taxon>Pleurodelinae</taxon>
        <taxon>Pleurodeles</taxon>
    </lineage>
</organism>
<feature type="region of interest" description="Disordered" evidence="1">
    <location>
        <begin position="1"/>
        <end position="101"/>
    </location>
</feature>
<dbReference type="EMBL" id="JANPWB010000011">
    <property type="protein sequence ID" value="KAJ1129678.1"/>
    <property type="molecule type" value="Genomic_DNA"/>
</dbReference>
<reference evidence="2" key="1">
    <citation type="journal article" date="2022" name="bioRxiv">
        <title>Sequencing and chromosome-scale assembly of the giantPleurodeles waltlgenome.</title>
        <authorList>
            <person name="Brown T."/>
            <person name="Elewa A."/>
            <person name="Iarovenko S."/>
            <person name="Subramanian E."/>
            <person name="Araus A.J."/>
            <person name="Petzold A."/>
            <person name="Susuki M."/>
            <person name="Suzuki K.-i.T."/>
            <person name="Hayashi T."/>
            <person name="Toyoda A."/>
            <person name="Oliveira C."/>
            <person name="Osipova E."/>
            <person name="Leigh N.D."/>
            <person name="Simon A."/>
            <person name="Yun M.H."/>
        </authorList>
    </citation>
    <scope>NUCLEOTIDE SEQUENCE</scope>
    <source>
        <strain evidence="2">20211129_DDA</strain>
        <tissue evidence="2">Liver</tissue>
    </source>
</reference>
<feature type="compositionally biased region" description="Pro residues" evidence="1">
    <location>
        <begin position="34"/>
        <end position="50"/>
    </location>
</feature>
<evidence type="ECO:0000313" key="2">
    <source>
        <dbReference type="EMBL" id="KAJ1129678.1"/>
    </source>
</evidence>
<dbReference type="Proteomes" id="UP001066276">
    <property type="component" value="Chromosome 7"/>
</dbReference>
<proteinExistence type="predicted"/>
<accession>A0AAV7PT73</accession>
<feature type="compositionally biased region" description="Polar residues" evidence="1">
    <location>
        <begin position="14"/>
        <end position="26"/>
    </location>
</feature>
<feature type="compositionally biased region" description="Polar residues" evidence="1">
    <location>
        <begin position="61"/>
        <end position="71"/>
    </location>
</feature>
<comment type="caution">
    <text evidence="2">The sequence shown here is derived from an EMBL/GenBank/DDBJ whole genome shotgun (WGS) entry which is preliminary data.</text>
</comment>